<feature type="chain" id="PRO_5041300127" evidence="8">
    <location>
        <begin position="18"/>
        <end position="396"/>
    </location>
</feature>
<dbReference type="Proteomes" id="UP001175261">
    <property type="component" value="Unassembled WGS sequence"/>
</dbReference>
<evidence type="ECO:0000256" key="4">
    <source>
        <dbReference type="ARBA" id="ARBA00022801"/>
    </source>
</evidence>
<dbReference type="Gene3D" id="3.40.50.200">
    <property type="entry name" value="Peptidase S8/S53 domain"/>
    <property type="match status" value="1"/>
</dbReference>
<dbReference type="InterPro" id="IPR034193">
    <property type="entry name" value="PCSK9_ProteinaseK-like"/>
</dbReference>
<evidence type="ECO:0000256" key="6">
    <source>
        <dbReference type="PROSITE-ProRule" id="PRU01240"/>
    </source>
</evidence>
<feature type="signal peptide" evidence="8">
    <location>
        <begin position="1"/>
        <end position="17"/>
    </location>
</feature>
<organism evidence="11 12">
    <name type="scientific">Sarocladium strictum</name>
    <name type="common">Black bundle disease fungus</name>
    <name type="synonym">Acremonium strictum</name>
    <dbReference type="NCBI Taxonomy" id="5046"/>
    <lineage>
        <taxon>Eukaryota</taxon>
        <taxon>Fungi</taxon>
        <taxon>Dikarya</taxon>
        <taxon>Ascomycota</taxon>
        <taxon>Pezizomycotina</taxon>
        <taxon>Sordariomycetes</taxon>
        <taxon>Hypocreomycetidae</taxon>
        <taxon>Hypocreales</taxon>
        <taxon>Sarocladiaceae</taxon>
        <taxon>Sarocladium</taxon>
    </lineage>
</organism>
<evidence type="ECO:0000259" key="10">
    <source>
        <dbReference type="Pfam" id="PF05922"/>
    </source>
</evidence>
<dbReference type="InterPro" id="IPR036852">
    <property type="entry name" value="Peptidase_S8/S53_dom_sf"/>
</dbReference>
<evidence type="ECO:0000256" key="7">
    <source>
        <dbReference type="RuleBase" id="RU003355"/>
    </source>
</evidence>
<evidence type="ECO:0000256" key="1">
    <source>
        <dbReference type="ARBA" id="ARBA00011073"/>
    </source>
</evidence>
<dbReference type="Gene3D" id="3.30.70.80">
    <property type="entry name" value="Peptidase S8 propeptide/proteinase inhibitor I9"/>
    <property type="match status" value="1"/>
</dbReference>
<dbReference type="GO" id="GO:0004252">
    <property type="term" value="F:serine-type endopeptidase activity"/>
    <property type="evidence" value="ECO:0007669"/>
    <property type="project" value="UniProtKB-UniRule"/>
</dbReference>
<evidence type="ECO:0000256" key="3">
    <source>
        <dbReference type="ARBA" id="ARBA00022729"/>
    </source>
</evidence>
<keyword evidence="5 6" id="KW-0720">Serine protease</keyword>
<dbReference type="PRINTS" id="PR00723">
    <property type="entry name" value="SUBTILISIN"/>
</dbReference>
<keyword evidence="3 8" id="KW-0732">Signal</keyword>
<dbReference type="GO" id="GO:0005576">
    <property type="term" value="C:extracellular region"/>
    <property type="evidence" value="ECO:0007669"/>
    <property type="project" value="UniProtKB-ARBA"/>
</dbReference>
<dbReference type="SUPFAM" id="SSF54897">
    <property type="entry name" value="Protease propeptides/inhibitors"/>
    <property type="match status" value="1"/>
</dbReference>
<dbReference type="CDD" id="cd04077">
    <property type="entry name" value="Peptidases_S8_PCSK9_ProteinaseK_like"/>
    <property type="match status" value="1"/>
</dbReference>
<feature type="active site" description="Charge relay system" evidence="6">
    <location>
        <position position="340"/>
    </location>
</feature>
<evidence type="ECO:0000259" key="9">
    <source>
        <dbReference type="Pfam" id="PF00082"/>
    </source>
</evidence>
<dbReference type="InterPro" id="IPR050131">
    <property type="entry name" value="Peptidase_S8_subtilisin-like"/>
</dbReference>
<feature type="active site" description="Charge relay system" evidence="6">
    <location>
        <position position="153"/>
    </location>
</feature>
<sequence>MYAVSTILACLLASAAAAPQNLAPLRTAPPNADPIPGKYIIKLKTPSVGARDLAGTITDTVNKIADSLDANPDFVYKDIGGFASDLTPNELKDVRKNPKVEYIEEDFVVKTVATTEQKNAPWGLARISARRPGSATYRYDDSAGSGTCSYIIDTGIQSDHPEFQGRAQQVANLITSSKTDDNGHGTHVAGIIGSKTYGIAKLTKLYGVKVLDANGGGTGSSVLAGLDFVLKDYRKRSCPKGVVVNASLGGSASKALNDAVEAIVNANIFFAAAAGNEGVDAKTTSPASAPKACTVGATDSSDRVAGFSNFGSVLDLYAPGVAIPSTYPGSRTNVVLSGTSMATPHVAGLAAYFLGLGRSSGGGMCDYLKSWAQRGVLSGVRSGTPNVFARNGYVTY</sequence>
<comment type="similarity">
    <text evidence="1 6 7">Belongs to the peptidase S8 family.</text>
</comment>
<dbReference type="InterPro" id="IPR000209">
    <property type="entry name" value="Peptidase_S8/S53_dom"/>
</dbReference>
<dbReference type="EMBL" id="JAPDFR010000001">
    <property type="protein sequence ID" value="KAK0392231.1"/>
    <property type="molecule type" value="Genomic_DNA"/>
</dbReference>
<dbReference type="PROSITE" id="PS51892">
    <property type="entry name" value="SUBTILASE"/>
    <property type="match status" value="1"/>
</dbReference>
<proteinExistence type="inferred from homology"/>
<feature type="active site" description="Charge relay system" evidence="6">
    <location>
        <position position="184"/>
    </location>
</feature>
<keyword evidence="2 6" id="KW-0645">Protease</keyword>
<keyword evidence="12" id="KW-1185">Reference proteome</keyword>
<evidence type="ECO:0000256" key="2">
    <source>
        <dbReference type="ARBA" id="ARBA00022670"/>
    </source>
</evidence>
<dbReference type="InterPro" id="IPR023827">
    <property type="entry name" value="Peptidase_S8_Asp-AS"/>
</dbReference>
<gene>
    <name evidence="11" type="ORF">NLU13_1728</name>
</gene>
<comment type="caution">
    <text evidence="11">The sequence shown here is derived from an EMBL/GenBank/DDBJ whole genome shotgun (WGS) entry which is preliminary data.</text>
</comment>
<feature type="domain" description="Inhibitor I9" evidence="10">
    <location>
        <begin position="39"/>
        <end position="111"/>
    </location>
</feature>
<dbReference type="Pfam" id="PF00082">
    <property type="entry name" value="Peptidase_S8"/>
    <property type="match status" value="1"/>
</dbReference>
<feature type="domain" description="Peptidase S8/S53" evidence="9">
    <location>
        <begin position="151"/>
        <end position="353"/>
    </location>
</feature>
<dbReference type="FunFam" id="3.40.50.200:FF:000014">
    <property type="entry name" value="Proteinase K"/>
    <property type="match status" value="1"/>
</dbReference>
<dbReference type="InterPro" id="IPR023828">
    <property type="entry name" value="Peptidase_S8_Ser-AS"/>
</dbReference>
<dbReference type="SUPFAM" id="SSF52743">
    <property type="entry name" value="Subtilisin-like"/>
    <property type="match status" value="1"/>
</dbReference>
<dbReference type="InterPro" id="IPR022398">
    <property type="entry name" value="Peptidase_S8_His-AS"/>
</dbReference>
<evidence type="ECO:0000256" key="5">
    <source>
        <dbReference type="ARBA" id="ARBA00022825"/>
    </source>
</evidence>
<accession>A0AA39GSC3</accession>
<keyword evidence="4 6" id="KW-0378">Hydrolase</keyword>
<dbReference type="PROSITE" id="PS00137">
    <property type="entry name" value="SUBTILASE_HIS"/>
    <property type="match status" value="1"/>
</dbReference>
<reference evidence="11" key="1">
    <citation type="submission" date="2022-10" db="EMBL/GenBank/DDBJ databases">
        <title>Determination and structural analysis of whole genome sequence of Sarocladium strictum F4-1.</title>
        <authorList>
            <person name="Hu L."/>
            <person name="Jiang Y."/>
        </authorList>
    </citation>
    <scope>NUCLEOTIDE SEQUENCE</scope>
    <source>
        <strain evidence="11">F4-1</strain>
    </source>
</reference>
<dbReference type="AlphaFoldDB" id="A0AA39GSC3"/>
<dbReference type="PROSITE" id="PS00136">
    <property type="entry name" value="SUBTILASE_ASP"/>
    <property type="match status" value="1"/>
</dbReference>
<dbReference type="PROSITE" id="PS00138">
    <property type="entry name" value="SUBTILASE_SER"/>
    <property type="match status" value="1"/>
</dbReference>
<dbReference type="PANTHER" id="PTHR43806:SF58">
    <property type="entry name" value="ALKALINE PROTEASE 1-RELATED"/>
    <property type="match status" value="1"/>
</dbReference>
<dbReference type="Pfam" id="PF05922">
    <property type="entry name" value="Inhibitor_I9"/>
    <property type="match status" value="1"/>
</dbReference>
<dbReference type="PANTHER" id="PTHR43806">
    <property type="entry name" value="PEPTIDASE S8"/>
    <property type="match status" value="1"/>
</dbReference>
<dbReference type="InterPro" id="IPR037045">
    <property type="entry name" value="S8pro/Inhibitor_I9_sf"/>
</dbReference>
<protein>
    <submittedName>
        <fullName evidence="11">Uncharacterized protein</fullName>
    </submittedName>
</protein>
<dbReference type="InterPro" id="IPR010259">
    <property type="entry name" value="S8pro/Inhibitor_I9"/>
</dbReference>
<evidence type="ECO:0000313" key="11">
    <source>
        <dbReference type="EMBL" id="KAK0392231.1"/>
    </source>
</evidence>
<dbReference type="GO" id="GO:0006508">
    <property type="term" value="P:proteolysis"/>
    <property type="evidence" value="ECO:0007669"/>
    <property type="project" value="UniProtKB-KW"/>
</dbReference>
<name>A0AA39GSC3_SARSR</name>
<dbReference type="InterPro" id="IPR015500">
    <property type="entry name" value="Peptidase_S8_subtilisin-rel"/>
</dbReference>
<evidence type="ECO:0000313" key="12">
    <source>
        <dbReference type="Proteomes" id="UP001175261"/>
    </source>
</evidence>
<evidence type="ECO:0000256" key="8">
    <source>
        <dbReference type="SAM" id="SignalP"/>
    </source>
</evidence>